<accession>A0AAD9A4R5</accession>
<name>A0AAD9A4R5_9PEZI</name>
<comment type="caution">
    <text evidence="2">The sequence shown here is derived from an EMBL/GenBank/DDBJ whole genome shotgun (WGS) entry which is preliminary data.</text>
</comment>
<gene>
    <name evidence="2" type="ORF">CCHR01_17273</name>
</gene>
<feature type="region of interest" description="Disordered" evidence="1">
    <location>
        <begin position="91"/>
        <end position="125"/>
    </location>
</feature>
<keyword evidence="3" id="KW-1185">Reference proteome</keyword>
<protein>
    <submittedName>
        <fullName evidence="2">Uncharacterized protein</fullName>
    </submittedName>
</protein>
<dbReference type="AlphaFoldDB" id="A0AAD9A4R5"/>
<feature type="compositionally biased region" description="Basic residues" evidence="1">
    <location>
        <begin position="109"/>
        <end position="119"/>
    </location>
</feature>
<organism evidence="2 3">
    <name type="scientific">Colletotrichum chrysophilum</name>
    <dbReference type="NCBI Taxonomy" id="1836956"/>
    <lineage>
        <taxon>Eukaryota</taxon>
        <taxon>Fungi</taxon>
        <taxon>Dikarya</taxon>
        <taxon>Ascomycota</taxon>
        <taxon>Pezizomycotina</taxon>
        <taxon>Sordariomycetes</taxon>
        <taxon>Hypocreomycetidae</taxon>
        <taxon>Glomerellales</taxon>
        <taxon>Glomerellaceae</taxon>
        <taxon>Colletotrichum</taxon>
        <taxon>Colletotrichum gloeosporioides species complex</taxon>
    </lineage>
</organism>
<reference evidence="2" key="1">
    <citation type="submission" date="2023-01" db="EMBL/GenBank/DDBJ databases">
        <title>Colletotrichum chrysophilum M932 genome sequence.</title>
        <authorList>
            <person name="Baroncelli R."/>
        </authorList>
    </citation>
    <scope>NUCLEOTIDE SEQUENCE</scope>
    <source>
        <strain evidence="2">M932</strain>
    </source>
</reference>
<proteinExistence type="predicted"/>
<dbReference type="Proteomes" id="UP001243330">
    <property type="component" value="Unassembled WGS sequence"/>
</dbReference>
<evidence type="ECO:0000256" key="1">
    <source>
        <dbReference type="SAM" id="MobiDB-lite"/>
    </source>
</evidence>
<evidence type="ECO:0000313" key="3">
    <source>
        <dbReference type="Proteomes" id="UP001243330"/>
    </source>
</evidence>
<evidence type="ECO:0000313" key="2">
    <source>
        <dbReference type="EMBL" id="KAK1840112.1"/>
    </source>
</evidence>
<sequence>MEVCVGYLTEVLGTACLDVGVEPQGTLPDDRTGTYPTHATLSFLAMTEAPRTQVGRTLATTDTVRTNDLARSIIWFGDIQANELGDIERERSCDGITPRQSRPSALPWSKKRRRRRRKINGATPW</sequence>
<dbReference type="EMBL" id="JAQOWY010000593">
    <property type="protein sequence ID" value="KAK1840112.1"/>
    <property type="molecule type" value="Genomic_DNA"/>
</dbReference>